<feature type="compositionally biased region" description="Basic and acidic residues" evidence="3">
    <location>
        <begin position="42"/>
        <end position="53"/>
    </location>
</feature>
<evidence type="ECO:0000313" key="6">
    <source>
        <dbReference type="Proteomes" id="UP000800235"/>
    </source>
</evidence>
<dbReference type="OrthoDB" id="167718at2759"/>
<evidence type="ECO:0000256" key="2">
    <source>
        <dbReference type="PROSITE-ProRule" id="PRU00176"/>
    </source>
</evidence>
<name>A0A9P4NMD0_9PEZI</name>
<dbReference type="InterPro" id="IPR034228">
    <property type="entry name" value="Nop6_RRM"/>
</dbReference>
<dbReference type="PROSITE" id="PS50102">
    <property type="entry name" value="RRM"/>
    <property type="match status" value="1"/>
</dbReference>
<evidence type="ECO:0000256" key="3">
    <source>
        <dbReference type="SAM" id="MobiDB-lite"/>
    </source>
</evidence>
<reference evidence="5" key="1">
    <citation type="journal article" date="2020" name="Stud. Mycol.">
        <title>101 Dothideomycetes genomes: a test case for predicting lifestyles and emergence of pathogens.</title>
        <authorList>
            <person name="Haridas S."/>
            <person name="Albert R."/>
            <person name="Binder M."/>
            <person name="Bloem J."/>
            <person name="Labutti K."/>
            <person name="Salamov A."/>
            <person name="Andreopoulos B."/>
            <person name="Baker S."/>
            <person name="Barry K."/>
            <person name="Bills G."/>
            <person name="Bluhm B."/>
            <person name="Cannon C."/>
            <person name="Castanera R."/>
            <person name="Culley D."/>
            <person name="Daum C."/>
            <person name="Ezra D."/>
            <person name="Gonzalez J."/>
            <person name="Henrissat B."/>
            <person name="Kuo A."/>
            <person name="Liang C."/>
            <person name="Lipzen A."/>
            <person name="Lutzoni F."/>
            <person name="Magnuson J."/>
            <person name="Mondo S."/>
            <person name="Nolan M."/>
            <person name="Ohm R."/>
            <person name="Pangilinan J."/>
            <person name="Park H.-J."/>
            <person name="Ramirez L."/>
            <person name="Alfaro M."/>
            <person name="Sun H."/>
            <person name="Tritt A."/>
            <person name="Yoshinaga Y."/>
            <person name="Zwiers L.-H."/>
            <person name="Turgeon B."/>
            <person name="Goodwin S."/>
            <person name="Spatafora J."/>
            <person name="Crous P."/>
            <person name="Grigoriev I."/>
        </authorList>
    </citation>
    <scope>NUCLEOTIDE SEQUENCE</scope>
    <source>
        <strain evidence="5">CBS 130266</strain>
    </source>
</reference>
<dbReference type="Gene3D" id="3.30.70.330">
    <property type="match status" value="1"/>
</dbReference>
<comment type="caution">
    <text evidence="5">The sequence shown here is derived from an EMBL/GenBank/DDBJ whole genome shotgun (WGS) entry which is preliminary data.</text>
</comment>
<evidence type="ECO:0000313" key="5">
    <source>
        <dbReference type="EMBL" id="KAF2427591.1"/>
    </source>
</evidence>
<proteinExistence type="predicted"/>
<dbReference type="InterPro" id="IPR000504">
    <property type="entry name" value="RRM_dom"/>
</dbReference>
<dbReference type="GO" id="GO:0042274">
    <property type="term" value="P:ribosomal small subunit biogenesis"/>
    <property type="evidence" value="ECO:0007669"/>
    <property type="project" value="TreeGrafter"/>
</dbReference>
<dbReference type="PANTHER" id="PTHR23236:SF51">
    <property type="entry name" value="NUCLEOLAR PROTEIN 6"/>
    <property type="match status" value="1"/>
</dbReference>
<feature type="region of interest" description="Disordered" evidence="3">
    <location>
        <begin position="273"/>
        <end position="337"/>
    </location>
</feature>
<evidence type="ECO:0000259" key="4">
    <source>
        <dbReference type="PROSITE" id="PS50102"/>
    </source>
</evidence>
<dbReference type="InterPro" id="IPR012677">
    <property type="entry name" value="Nucleotide-bd_a/b_plait_sf"/>
</dbReference>
<protein>
    <recommendedName>
        <fullName evidence="4">RRM domain-containing protein</fullName>
    </recommendedName>
</protein>
<dbReference type="SMART" id="SM00360">
    <property type="entry name" value="RRM"/>
    <property type="match status" value="1"/>
</dbReference>
<feature type="compositionally biased region" description="Basic and acidic residues" evidence="3">
    <location>
        <begin position="59"/>
        <end position="70"/>
    </location>
</feature>
<dbReference type="AlphaFoldDB" id="A0A9P4NMD0"/>
<organism evidence="5 6">
    <name type="scientific">Tothia fuscella</name>
    <dbReference type="NCBI Taxonomy" id="1048955"/>
    <lineage>
        <taxon>Eukaryota</taxon>
        <taxon>Fungi</taxon>
        <taxon>Dikarya</taxon>
        <taxon>Ascomycota</taxon>
        <taxon>Pezizomycotina</taxon>
        <taxon>Dothideomycetes</taxon>
        <taxon>Pleosporomycetidae</taxon>
        <taxon>Venturiales</taxon>
        <taxon>Cylindrosympodiaceae</taxon>
        <taxon>Tothia</taxon>
    </lineage>
</organism>
<dbReference type="InterPro" id="IPR035979">
    <property type="entry name" value="RBD_domain_sf"/>
</dbReference>
<dbReference type="SUPFAM" id="SSF54928">
    <property type="entry name" value="RNA-binding domain, RBD"/>
    <property type="match status" value="1"/>
</dbReference>
<feature type="region of interest" description="Disordered" evidence="3">
    <location>
        <begin position="1"/>
        <end position="126"/>
    </location>
</feature>
<accession>A0A9P4NMD0</accession>
<sequence>MAPETSKKRKHGDVSDTAVLPQKKSKKVKKDFSEINGTNGAEIKDSPQQDKSTRKNKSDKREKVEKKSMEMEIEVESGVVEEDDEVSRKAEKQARKDRKRAAKEAQRVKQSSEPPSSLEDPPSLEDLPTDAAIKAAKQKAKKIQQKVKLKAAYEDARANGEVAPKKVEAPGPKLRFIVFVGNLPFTATLPTLTNHFKKLAPKSIRLINDKASGKCKGIAFVEFADWDRMNTAIEKYHHTSFDDGISPARKINIELTSVPLLESVTRFEELEESANSLNRAGGGGKSESRKAKIKEKNEKLHVERQNKQKLKVEGAEGGEGKDVHDGIHPSRRAQIGV</sequence>
<feature type="domain" description="RRM" evidence="4">
    <location>
        <begin position="176"/>
        <end position="258"/>
    </location>
</feature>
<keyword evidence="6" id="KW-1185">Reference proteome</keyword>
<dbReference type="Proteomes" id="UP000800235">
    <property type="component" value="Unassembled WGS sequence"/>
</dbReference>
<feature type="compositionally biased region" description="Low complexity" evidence="3">
    <location>
        <begin position="111"/>
        <end position="126"/>
    </location>
</feature>
<dbReference type="Pfam" id="PF00076">
    <property type="entry name" value="RRM_1"/>
    <property type="match status" value="1"/>
</dbReference>
<evidence type="ECO:0000256" key="1">
    <source>
        <dbReference type="ARBA" id="ARBA00022884"/>
    </source>
</evidence>
<dbReference type="EMBL" id="MU007059">
    <property type="protein sequence ID" value="KAF2427591.1"/>
    <property type="molecule type" value="Genomic_DNA"/>
</dbReference>
<gene>
    <name evidence="5" type="ORF">EJ08DRAFT_680952</name>
</gene>
<feature type="compositionally biased region" description="Basic and acidic residues" evidence="3">
    <location>
        <begin position="286"/>
        <end position="328"/>
    </location>
</feature>
<feature type="compositionally biased region" description="Acidic residues" evidence="3">
    <location>
        <begin position="71"/>
        <end position="85"/>
    </location>
</feature>
<dbReference type="GO" id="GO:0019843">
    <property type="term" value="F:rRNA binding"/>
    <property type="evidence" value="ECO:0007669"/>
    <property type="project" value="TreeGrafter"/>
</dbReference>
<dbReference type="FunFam" id="3.30.70.330:FF:000376">
    <property type="entry name" value="Putative RNA binding protein"/>
    <property type="match status" value="1"/>
</dbReference>
<keyword evidence="1 2" id="KW-0694">RNA-binding</keyword>
<dbReference type="PANTHER" id="PTHR23236">
    <property type="entry name" value="EUKARYOTIC TRANSLATION INITIATION FACTOR 4B/4H"/>
    <property type="match status" value="1"/>
</dbReference>
<dbReference type="CDD" id="cd12400">
    <property type="entry name" value="RRM_Nop6"/>
    <property type="match status" value="1"/>
</dbReference>
<dbReference type="GO" id="GO:0005730">
    <property type="term" value="C:nucleolus"/>
    <property type="evidence" value="ECO:0007669"/>
    <property type="project" value="TreeGrafter"/>
</dbReference>